<dbReference type="InterPro" id="IPR003661">
    <property type="entry name" value="HisK_dim/P_dom"/>
</dbReference>
<dbReference type="PROSITE" id="PS50112">
    <property type="entry name" value="PAS"/>
    <property type="match status" value="1"/>
</dbReference>
<dbReference type="CDD" id="cd00130">
    <property type="entry name" value="PAS"/>
    <property type="match status" value="1"/>
</dbReference>
<keyword evidence="7" id="KW-1133">Transmembrane helix</keyword>
<dbReference type="Proteomes" id="UP000184076">
    <property type="component" value="Unassembled WGS sequence"/>
</dbReference>
<evidence type="ECO:0000259" key="8">
    <source>
        <dbReference type="PROSITE" id="PS50109"/>
    </source>
</evidence>
<dbReference type="GO" id="GO:0030295">
    <property type="term" value="F:protein kinase activator activity"/>
    <property type="evidence" value="ECO:0007669"/>
    <property type="project" value="TreeGrafter"/>
</dbReference>
<comment type="catalytic activity">
    <reaction evidence="1">
        <text>ATP + protein L-histidine = ADP + protein N-phospho-L-histidine.</text>
        <dbReference type="EC" id="2.7.13.3"/>
    </reaction>
</comment>
<dbReference type="NCBIfam" id="TIGR00229">
    <property type="entry name" value="sensory_box"/>
    <property type="match status" value="1"/>
</dbReference>
<keyword evidence="6 7" id="KW-0472">Membrane</keyword>
<dbReference type="Pfam" id="PF02518">
    <property type="entry name" value="HATPase_c"/>
    <property type="match status" value="1"/>
</dbReference>
<evidence type="ECO:0000256" key="1">
    <source>
        <dbReference type="ARBA" id="ARBA00000085"/>
    </source>
</evidence>
<accession>A0A1M4UM93</accession>
<dbReference type="AlphaFoldDB" id="A0A1M4UM93"/>
<dbReference type="InterPro" id="IPR004358">
    <property type="entry name" value="Sig_transdc_His_kin-like_C"/>
</dbReference>
<dbReference type="Gene3D" id="3.30.565.10">
    <property type="entry name" value="Histidine kinase-like ATPase, C-terminal domain"/>
    <property type="match status" value="1"/>
</dbReference>
<reference evidence="12" key="1">
    <citation type="submission" date="2016-11" db="EMBL/GenBank/DDBJ databases">
        <authorList>
            <person name="Varghese N."/>
            <person name="Submissions S."/>
        </authorList>
    </citation>
    <scope>NUCLEOTIDE SEQUENCE [LARGE SCALE GENOMIC DNA]</scope>
    <source>
        <strain evidence="12">DSM 9756</strain>
    </source>
</reference>
<organism evidence="11 12">
    <name type="scientific">Desulfacinum infernum DSM 9756</name>
    <dbReference type="NCBI Taxonomy" id="1121391"/>
    <lineage>
        <taxon>Bacteria</taxon>
        <taxon>Pseudomonadati</taxon>
        <taxon>Thermodesulfobacteriota</taxon>
        <taxon>Syntrophobacteria</taxon>
        <taxon>Syntrophobacterales</taxon>
        <taxon>Syntrophobacteraceae</taxon>
        <taxon>Desulfacinum</taxon>
    </lineage>
</organism>
<feature type="domain" description="PAC" evidence="10">
    <location>
        <begin position="397"/>
        <end position="448"/>
    </location>
</feature>
<evidence type="ECO:0000256" key="7">
    <source>
        <dbReference type="SAM" id="Phobius"/>
    </source>
</evidence>
<dbReference type="Gene3D" id="3.30.450.20">
    <property type="entry name" value="PAS domain"/>
    <property type="match status" value="1"/>
</dbReference>
<feature type="domain" description="PAS" evidence="9">
    <location>
        <begin position="321"/>
        <end position="385"/>
    </location>
</feature>
<dbReference type="InterPro" id="IPR035965">
    <property type="entry name" value="PAS-like_dom_sf"/>
</dbReference>
<dbReference type="PANTHER" id="PTHR42878:SF13">
    <property type="entry name" value="HISTIDINE KINASE"/>
    <property type="match status" value="1"/>
</dbReference>
<dbReference type="OrthoDB" id="9762798at2"/>
<keyword evidence="7" id="KW-0812">Transmembrane</keyword>
<dbReference type="EMBL" id="FQVB01000005">
    <property type="protein sequence ID" value="SHE57693.1"/>
    <property type="molecule type" value="Genomic_DNA"/>
</dbReference>
<gene>
    <name evidence="11" type="ORF">SAMN02745206_00518</name>
</gene>
<dbReference type="SMART" id="SM00387">
    <property type="entry name" value="HATPase_c"/>
    <property type="match status" value="1"/>
</dbReference>
<evidence type="ECO:0000259" key="10">
    <source>
        <dbReference type="PROSITE" id="PS50113"/>
    </source>
</evidence>
<dbReference type="GO" id="GO:0016020">
    <property type="term" value="C:membrane"/>
    <property type="evidence" value="ECO:0007669"/>
    <property type="project" value="UniProtKB-SubCell"/>
</dbReference>
<dbReference type="InterPro" id="IPR036097">
    <property type="entry name" value="HisK_dim/P_sf"/>
</dbReference>
<dbReference type="Gene3D" id="6.10.340.10">
    <property type="match status" value="1"/>
</dbReference>
<evidence type="ECO:0000256" key="6">
    <source>
        <dbReference type="ARBA" id="ARBA00023136"/>
    </source>
</evidence>
<dbReference type="PROSITE" id="PS50109">
    <property type="entry name" value="HIS_KIN"/>
    <property type="match status" value="1"/>
</dbReference>
<dbReference type="InterPro" id="IPR003594">
    <property type="entry name" value="HATPase_dom"/>
</dbReference>
<dbReference type="InterPro" id="IPR000700">
    <property type="entry name" value="PAS-assoc_C"/>
</dbReference>
<dbReference type="Pfam" id="PF00512">
    <property type="entry name" value="HisKA"/>
    <property type="match status" value="1"/>
</dbReference>
<keyword evidence="4" id="KW-0808">Transferase</keyword>
<dbReference type="EC" id="2.7.13.3" evidence="2"/>
<evidence type="ECO:0000259" key="9">
    <source>
        <dbReference type="PROSITE" id="PS50112"/>
    </source>
</evidence>
<dbReference type="GO" id="GO:0000155">
    <property type="term" value="F:phosphorelay sensor kinase activity"/>
    <property type="evidence" value="ECO:0007669"/>
    <property type="project" value="InterPro"/>
</dbReference>
<feature type="transmembrane region" description="Helical" evidence="7">
    <location>
        <begin position="12"/>
        <end position="32"/>
    </location>
</feature>
<dbReference type="InterPro" id="IPR050351">
    <property type="entry name" value="BphY/WalK/GraS-like"/>
</dbReference>
<dbReference type="PROSITE" id="PS50113">
    <property type="entry name" value="PAC"/>
    <property type="match status" value="1"/>
</dbReference>
<dbReference type="GO" id="GO:0000156">
    <property type="term" value="F:phosphorelay response regulator activity"/>
    <property type="evidence" value="ECO:0007669"/>
    <property type="project" value="TreeGrafter"/>
</dbReference>
<dbReference type="InterPro" id="IPR000014">
    <property type="entry name" value="PAS"/>
</dbReference>
<dbReference type="SMART" id="SM00091">
    <property type="entry name" value="PAS"/>
    <property type="match status" value="1"/>
</dbReference>
<keyword evidence="12" id="KW-1185">Reference proteome</keyword>
<evidence type="ECO:0000256" key="2">
    <source>
        <dbReference type="ARBA" id="ARBA00012438"/>
    </source>
</evidence>
<dbReference type="GO" id="GO:0007234">
    <property type="term" value="P:osmosensory signaling via phosphorelay pathway"/>
    <property type="evidence" value="ECO:0007669"/>
    <property type="project" value="TreeGrafter"/>
</dbReference>
<dbReference type="FunFam" id="3.30.565.10:FF:000006">
    <property type="entry name" value="Sensor histidine kinase WalK"/>
    <property type="match status" value="1"/>
</dbReference>
<keyword evidence="5" id="KW-0418">Kinase</keyword>
<feature type="domain" description="Histidine kinase" evidence="8">
    <location>
        <begin position="466"/>
        <end position="686"/>
    </location>
</feature>
<dbReference type="Gene3D" id="1.10.287.130">
    <property type="match status" value="1"/>
</dbReference>
<dbReference type="InterPro" id="IPR036890">
    <property type="entry name" value="HATPase_C_sf"/>
</dbReference>
<evidence type="ECO:0000256" key="3">
    <source>
        <dbReference type="ARBA" id="ARBA00022553"/>
    </source>
</evidence>
<dbReference type="SUPFAM" id="SSF55785">
    <property type="entry name" value="PYP-like sensor domain (PAS domain)"/>
    <property type="match status" value="1"/>
</dbReference>
<evidence type="ECO:0000313" key="11">
    <source>
        <dbReference type="EMBL" id="SHE57693.1"/>
    </source>
</evidence>
<name>A0A1M4UM93_9BACT</name>
<evidence type="ECO:0000256" key="4">
    <source>
        <dbReference type="ARBA" id="ARBA00022679"/>
    </source>
</evidence>
<dbReference type="PANTHER" id="PTHR42878">
    <property type="entry name" value="TWO-COMPONENT HISTIDINE KINASE"/>
    <property type="match status" value="1"/>
</dbReference>
<evidence type="ECO:0000256" key="5">
    <source>
        <dbReference type="ARBA" id="ARBA00022777"/>
    </source>
</evidence>
<sequence length="700" mass="78204">MEFLERLRFKTSISVVSLSLIFLVVAAAWLGIRTTILPAVEALVEENLMGLGDRLADWAAKRGRWWSVGSGRELESRLSLYPGYRYVLVEARTGGRILESGNVQERNDTTWQPVAQRGAVGLFRCTGCDRDLFEVVVSPQSWAGPGGPMVLRVGVDAELLSPLRKRLLQTLAFVTVLILVVGYFVSRWFTDRITRPVRDLLAMTDLVARGRLQEVILRAGTLPACKRTEETSTWARSVPTTGTCPYLMEEGGGTGLGRRPWEGLALPPLWGRKEAESGADEICRDCPVREKAGANELKRLILSFQFMAAELRAYQERLRRRYEFEERLLEACPDGIMASDPQGRIILYNKGAERLLGYPASEALYVLNARDIYPEDGARRIKEALLGDGYGGPGILVDYNTEVITRDGRTIPIRLSATRLEEDDGTFSIVGYFHDLTEIKAHVDALVAANRELERLNRYYLEMLSFVTHELKSPIANGFMSANALRQEIFGPLLPEQRAMVDAICANLDQSMEMIRHYLDLSRIEKDEFAVHPRPVKVAEEVIEPVLSGLEPALREKAMHLEKKIAGDLSWTLDPELFRGVLTNLLSNAVKYGENEGRIRVSAFATAEDRLRLEVWNSGPGLSPEEQSQLFRKFRRLPSARRSATRGTGLGLFIAKNIVERHGGRIWVESSQGEGVNFIVEVPPGPASDPDAPRNGEDKA</sequence>
<dbReference type="Pfam" id="PF13426">
    <property type="entry name" value="PAS_9"/>
    <property type="match status" value="1"/>
</dbReference>
<dbReference type="CDD" id="cd00082">
    <property type="entry name" value="HisKA"/>
    <property type="match status" value="1"/>
</dbReference>
<dbReference type="SMART" id="SM00388">
    <property type="entry name" value="HisKA"/>
    <property type="match status" value="1"/>
</dbReference>
<proteinExistence type="predicted"/>
<dbReference type="RefSeq" id="WP_073036666.1">
    <property type="nucleotide sequence ID" value="NZ_FQVB01000005.1"/>
</dbReference>
<dbReference type="STRING" id="1121391.SAMN02745206_00518"/>
<dbReference type="InterPro" id="IPR005467">
    <property type="entry name" value="His_kinase_dom"/>
</dbReference>
<dbReference type="SUPFAM" id="SSF55874">
    <property type="entry name" value="ATPase domain of HSP90 chaperone/DNA topoisomerase II/histidine kinase"/>
    <property type="match status" value="1"/>
</dbReference>
<protein>
    <recommendedName>
        <fullName evidence="2">histidine kinase</fullName>
        <ecNumber evidence="2">2.7.13.3</ecNumber>
    </recommendedName>
</protein>
<keyword evidence="3" id="KW-0597">Phosphoprotein</keyword>
<dbReference type="PRINTS" id="PR00344">
    <property type="entry name" value="BCTRLSENSOR"/>
</dbReference>
<evidence type="ECO:0000313" key="12">
    <source>
        <dbReference type="Proteomes" id="UP000184076"/>
    </source>
</evidence>
<dbReference type="SUPFAM" id="SSF47384">
    <property type="entry name" value="Homodimeric domain of signal transducing histidine kinase"/>
    <property type="match status" value="1"/>
</dbReference>